<dbReference type="SUPFAM" id="SSF51735">
    <property type="entry name" value="NAD(P)-binding Rossmann-fold domains"/>
    <property type="match status" value="1"/>
</dbReference>
<organism evidence="5 6">
    <name type="scientific">Rhodobacter flavimaris</name>
    <dbReference type="NCBI Taxonomy" id="2907145"/>
    <lineage>
        <taxon>Bacteria</taxon>
        <taxon>Pseudomonadati</taxon>
        <taxon>Pseudomonadota</taxon>
        <taxon>Alphaproteobacteria</taxon>
        <taxon>Rhodobacterales</taxon>
        <taxon>Rhodobacter group</taxon>
        <taxon>Rhodobacter</taxon>
    </lineage>
</organism>
<evidence type="ECO:0000259" key="4">
    <source>
        <dbReference type="SMART" id="SM00822"/>
    </source>
</evidence>
<dbReference type="InterPro" id="IPR020904">
    <property type="entry name" value="Sc_DH/Rdtase_CS"/>
</dbReference>
<evidence type="ECO:0000256" key="2">
    <source>
        <dbReference type="ARBA" id="ARBA00023002"/>
    </source>
</evidence>
<evidence type="ECO:0000256" key="3">
    <source>
        <dbReference type="RuleBase" id="RU000363"/>
    </source>
</evidence>
<comment type="caution">
    <text evidence="5">The sequence shown here is derived from an EMBL/GenBank/DDBJ whole genome shotgun (WGS) entry which is preliminary data.</text>
</comment>
<dbReference type="CDD" id="cd05339">
    <property type="entry name" value="17beta-HSDXI-like_SDR_c"/>
    <property type="match status" value="1"/>
</dbReference>
<dbReference type="SMART" id="SM00822">
    <property type="entry name" value="PKS_KR"/>
    <property type="match status" value="1"/>
</dbReference>
<comment type="similarity">
    <text evidence="1 3">Belongs to the short-chain dehydrogenases/reductases (SDR) family.</text>
</comment>
<sequence length="264" mass="28001">MTQISGSTALVTGGASGIGLLMGEMLLQKGLAKLIVWDVSAANIETARARLGDKASFAQVDVTDTAVVLEAVAALDHSVDILVNNAGIIVGKPFADHTHAEIDRTMAVNSAALMHLARALLPAMIAQGRGHIVNIASAAGMVANPNMSVYCASKWAVIGWSDSLRLEMEAARTGVKVTTVTPYYIDTGMFHGVTSPIIPILKPEPTAAKIIRAIERNRILLRMPGLVYTLPLVRGLLPTRLFDLVVGRFMGIYASMKGFKGRGA</sequence>
<accession>A0ABS8Z2H3</accession>
<proteinExistence type="inferred from homology"/>
<name>A0ABS8Z2H3_9RHOB</name>
<evidence type="ECO:0000313" key="6">
    <source>
        <dbReference type="Proteomes" id="UP001521181"/>
    </source>
</evidence>
<dbReference type="Pfam" id="PF00106">
    <property type="entry name" value="adh_short"/>
    <property type="match status" value="1"/>
</dbReference>
<dbReference type="Gene3D" id="3.40.50.720">
    <property type="entry name" value="NAD(P)-binding Rossmann-like Domain"/>
    <property type="match status" value="1"/>
</dbReference>
<keyword evidence="6" id="KW-1185">Reference proteome</keyword>
<dbReference type="EMBL" id="JAJUOS010000008">
    <property type="protein sequence ID" value="MCE5974135.1"/>
    <property type="molecule type" value="Genomic_DNA"/>
</dbReference>
<dbReference type="PRINTS" id="PR00080">
    <property type="entry name" value="SDRFAMILY"/>
</dbReference>
<dbReference type="RefSeq" id="WP_233677104.1">
    <property type="nucleotide sequence ID" value="NZ_JAJUOS010000008.1"/>
</dbReference>
<dbReference type="PROSITE" id="PS00061">
    <property type="entry name" value="ADH_SHORT"/>
    <property type="match status" value="1"/>
</dbReference>
<protein>
    <submittedName>
        <fullName evidence="5">SDR family oxidoreductase</fullName>
    </submittedName>
</protein>
<feature type="domain" description="Ketoreductase" evidence="4">
    <location>
        <begin position="7"/>
        <end position="184"/>
    </location>
</feature>
<reference evidence="5 6" key="1">
    <citation type="submission" date="2021-12" db="EMBL/GenBank/DDBJ databases">
        <title>Sinirhodobacter sp. WL0062 is a bacterium isolated from seawater.</title>
        <authorList>
            <person name="Wang L."/>
            <person name="He W."/>
            <person name="Zhang D.-F."/>
        </authorList>
    </citation>
    <scope>NUCLEOTIDE SEQUENCE [LARGE SCALE GENOMIC DNA]</scope>
    <source>
        <strain evidence="5 6">WL0062</strain>
    </source>
</reference>
<evidence type="ECO:0000256" key="1">
    <source>
        <dbReference type="ARBA" id="ARBA00006484"/>
    </source>
</evidence>
<keyword evidence="2" id="KW-0560">Oxidoreductase</keyword>
<gene>
    <name evidence="5" type="ORF">LZA78_11625</name>
</gene>
<dbReference type="Proteomes" id="UP001521181">
    <property type="component" value="Unassembled WGS sequence"/>
</dbReference>
<dbReference type="PANTHER" id="PTHR24322:SF736">
    <property type="entry name" value="RETINOL DEHYDROGENASE 10"/>
    <property type="match status" value="1"/>
</dbReference>
<dbReference type="InterPro" id="IPR002347">
    <property type="entry name" value="SDR_fam"/>
</dbReference>
<dbReference type="InterPro" id="IPR036291">
    <property type="entry name" value="NAD(P)-bd_dom_sf"/>
</dbReference>
<evidence type="ECO:0000313" key="5">
    <source>
        <dbReference type="EMBL" id="MCE5974135.1"/>
    </source>
</evidence>
<dbReference type="PRINTS" id="PR00081">
    <property type="entry name" value="GDHRDH"/>
</dbReference>
<dbReference type="PANTHER" id="PTHR24322">
    <property type="entry name" value="PKSB"/>
    <property type="match status" value="1"/>
</dbReference>
<dbReference type="InterPro" id="IPR057326">
    <property type="entry name" value="KR_dom"/>
</dbReference>